<comment type="caution">
    <text evidence="1">The sequence shown here is derived from an EMBL/GenBank/DDBJ whole genome shotgun (WGS) entry which is preliminary data.</text>
</comment>
<dbReference type="GO" id="GO:0005975">
    <property type="term" value="P:carbohydrate metabolic process"/>
    <property type="evidence" value="ECO:0007669"/>
    <property type="project" value="InterPro"/>
</dbReference>
<name>A0A3N5Y5Y0_9ALTE</name>
<dbReference type="CDD" id="cd10935">
    <property type="entry name" value="CE4_WalW"/>
    <property type="match status" value="1"/>
</dbReference>
<dbReference type="Gene3D" id="3.20.20.370">
    <property type="entry name" value="Glycoside hydrolase/deacetylase"/>
    <property type="match status" value="1"/>
</dbReference>
<organism evidence="1 2">
    <name type="scientific">Alteromonas sediminis</name>
    <dbReference type="NCBI Taxonomy" id="2259342"/>
    <lineage>
        <taxon>Bacteria</taxon>
        <taxon>Pseudomonadati</taxon>
        <taxon>Pseudomonadota</taxon>
        <taxon>Gammaproteobacteria</taxon>
        <taxon>Alteromonadales</taxon>
        <taxon>Alteromonadaceae</taxon>
        <taxon>Alteromonas/Salinimonas group</taxon>
        <taxon>Alteromonas</taxon>
    </lineage>
</organism>
<protein>
    <submittedName>
        <fullName evidence="1">WalW protein</fullName>
    </submittedName>
</protein>
<accession>A0A3N5Y5Y0</accession>
<evidence type="ECO:0000313" key="1">
    <source>
        <dbReference type="EMBL" id="RPJ65719.1"/>
    </source>
</evidence>
<proteinExistence type="predicted"/>
<dbReference type="InterPro" id="IPR011330">
    <property type="entry name" value="Glyco_hydro/deAcase_b/a-brl"/>
</dbReference>
<gene>
    <name evidence="1" type="ORF">DRW07_12950</name>
</gene>
<dbReference type="RefSeq" id="WP_124028350.1">
    <property type="nucleotide sequence ID" value="NZ_JBHRSN010000007.1"/>
</dbReference>
<dbReference type="AlphaFoldDB" id="A0A3N5Y5Y0"/>
<evidence type="ECO:0000313" key="2">
    <source>
        <dbReference type="Proteomes" id="UP000275281"/>
    </source>
</evidence>
<reference evidence="1 2" key="1">
    <citation type="submission" date="2018-11" db="EMBL/GenBank/DDBJ databases">
        <authorList>
            <person name="Ye M.-Q."/>
            <person name="Du Z.-J."/>
        </authorList>
    </citation>
    <scope>NUCLEOTIDE SEQUENCE [LARGE SCALE GENOMIC DNA]</scope>
    <source>
        <strain evidence="1 2">U0105</strain>
    </source>
</reference>
<dbReference type="Proteomes" id="UP000275281">
    <property type="component" value="Unassembled WGS sequence"/>
</dbReference>
<keyword evidence="2" id="KW-1185">Reference proteome</keyword>
<sequence>MAKQNVIFVLTIDTEEEWSWDDEFPDDNFSVRNVDKLPDFLTFCEGLGIKTTYFVDYAVAANKHSKTVMQDIARSRYAEIGAHLHPWCNPPYYGKTTELESHVINLPDEQVIAKLDALTEKLIKEFQVIPRSFRSGRWGIDGRTLKLLETRGYQVDSSVYPFYKNEYFTCEGAPEIPYYPSFDNPLVTGAQRNLVEIPVSAGFNRSCFDFANKVHNTLSAPPISWFKPIGLLWHTHALRKIYLSPELTRATDMCTLVDVCLKNQHPVIHMYLHSSSLIDGVTGLLNNHEAYSLICDRIARTVKHLQGQANVTFSTITEAARLLQQTGDTEALLTWQNAYE</sequence>
<dbReference type="EMBL" id="RPOK01000004">
    <property type="protein sequence ID" value="RPJ65719.1"/>
    <property type="molecule type" value="Genomic_DNA"/>
</dbReference>
<dbReference type="SUPFAM" id="SSF88713">
    <property type="entry name" value="Glycoside hydrolase/deacetylase"/>
    <property type="match status" value="1"/>
</dbReference>
<dbReference type="OrthoDB" id="9771584at2"/>